<organism evidence="2">
    <name type="scientific">Dulem virus 230</name>
    <dbReference type="NCBI Taxonomy" id="3145707"/>
    <lineage>
        <taxon>Viruses</taxon>
        <taxon>Monodnaviria</taxon>
        <taxon>Sangervirae</taxon>
        <taxon>Phixviricota</taxon>
        <taxon>Malgrandaviricetes</taxon>
        <taxon>Petitvirales</taxon>
        <taxon>Microviridae</taxon>
        <taxon>Microvirus</taxon>
    </lineage>
</organism>
<proteinExistence type="predicted"/>
<feature type="region of interest" description="Disordered" evidence="1">
    <location>
        <begin position="39"/>
        <end position="98"/>
    </location>
</feature>
<feature type="compositionally biased region" description="Basic and acidic residues" evidence="1">
    <location>
        <begin position="77"/>
        <end position="89"/>
    </location>
</feature>
<name>A0AAU8B037_9VIRU</name>
<accession>A0AAU8B037</accession>
<protein>
    <submittedName>
        <fullName evidence="2">Uncharacterized protein</fullName>
    </submittedName>
</protein>
<evidence type="ECO:0000313" key="2">
    <source>
        <dbReference type="EMBL" id="XCD05228.1"/>
    </source>
</evidence>
<dbReference type="EMBL" id="PP511532">
    <property type="protein sequence ID" value="XCD05228.1"/>
    <property type="molecule type" value="Genomic_DNA"/>
</dbReference>
<sequence>MIRPLKLKNCLNRFQAVPIPTITKLFEMYGFSRAVIGHPDNTDPYNFTEPSNPSSDPLNELGRVNKAALRDAYASKSSDDLPPDKTEESDKSEDDASS</sequence>
<feature type="compositionally biased region" description="Polar residues" evidence="1">
    <location>
        <begin position="43"/>
        <end position="57"/>
    </location>
</feature>
<evidence type="ECO:0000256" key="1">
    <source>
        <dbReference type="SAM" id="MobiDB-lite"/>
    </source>
</evidence>
<reference evidence="2" key="1">
    <citation type="submission" date="2024-03" db="EMBL/GenBank/DDBJ databases">
        <title>Diverse circular DNA viruses in blood, oral, and fecal samples of captive lemurs.</title>
        <authorList>
            <person name="Paietta E.N."/>
            <person name="Kraberger S."/>
            <person name="Lund M.C."/>
            <person name="Custer J.M."/>
            <person name="Vargas K.M."/>
            <person name="Ehmke E.E."/>
            <person name="Yoder A.D."/>
            <person name="Varsani A."/>
        </authorList>
    </citation>
    <scope>NUCLEOTIDE SEQUENCE</scope>
    <source>
        <strain evidence="2">Duke_24FS_49</strain>
    </source>
</reference>